<comment type="caution">
    <text evidence="1">The sequence shown here is derived from an EMBL/GenBank/DDBJ whole genome shotgun (WGS) entry which is preliminary data.</text>
</comment>
<dbReference type="AlphaFoldDB" id="A0A0F9RVA1"/>
<reference evidence="1" key="1">
    <citation type="journal article" date="2015" name="Nature">
        <title>Complex archaea that bridge the gap between prokaryotes and eukaryotes.</title>
        <authorList>
            <person name="Spang A."/>
            <person name="Saw J.H."/>
            <person name="Jorgensen S.L."/>
            <person name="Zaremba-Niedzwiedzka K."/>
            <person name="Martijn J."/>
            <person name="Lind A.E."/>
            <person name="van Eijk R."/>
            <person name="Schleper C."/>
            <person name="Guy L."/>
            <person name="Ettema T.J."/>
        </authorList>
    </citation>
    <scope>NUCLEOTIDE SEQUENCE</scope>
</reference>
<organism evidence="1">
    <name type="scientific">marine sediment metagenome</name>
    <dbReference type="NCBI Taxonomy" id="412755"/>
    <lineage>
        <taxon>unclassified sequences</taxon>
        <taxon>metagenomes</taxon>
        <taxon>ecological metagenomes</taxon>
    </lineage>
</organism>
<accession>A0A0F9RVA1</accession>
<name>A0A0F9RVA1_9ZZZZ</name>
<proteinExistence type="predicted"/>
<gene>
    <name evidence="1" type="ORF">LCGC14_0850590</name>
</gene>
<evidence type="ECO:0000313" key="1">
    <source>
        <dbReference type="EMBL" id="KKN28811.1"/>
    </source>
</evidence>
<protein>
    <submittedName>
        <fullName evidence="1">Uncharacterized protein</fullName>
    </submittedName>
</protein>
<sequence>MTNPLPHHVQRRPLQYSRSSMQLYCRVQQMAQAGRWVRFPVARMVNLVCVPVQDSREETP</sequence>
<dbReference type="EMBL" id="LAZR01002533">
    <property type="protein sequence ID" value="KKN28811.1"/>
    <property type="molecule type" value="Genomic_DNA"/>
</dbReference>